<reference evidence="2 3" key="1">
    <citation type="submission" date="2018-08" db="EMBL/GenBank/DDBJ databases">
        <title>A genome reference for cultivated species of the human gut microbiota.</title>
        <authorList>
            <person name="Zou Y."/>
            <person name="Xue W."/>
            <person name="Luo G."/>
        </authorList>
    </citation>
    <scope>NUCLEOTIDE SEQUENCE [LARGE SCALE GENOMIC DNA]</scope>
    <source>
        <strain evidence="2 3">TM09-12</strain>
    </source>
</reference>
<dbReference type="InterPro" id="IPR005363">
    <property type="entry name" value="UPF0167"/>
</dbReference>
<name>A0A374P3D3_9FIRM</name>
<comment type="similarity">
    <text evidence="1">Belongs to the UPF0167 family.</text>
</comment>
<evidence type="ECO:0000256" key="1">
    <source>
        <dbReference type="ARBA" id="ARBA00008525"/>
    </source>
</evidence>
<protein>
    <recommendedName>
        <fullName evidence="4">CbrC family protein</fullName>
    </recommendedName>
</protein>
<comment type="caution">
    <text evidence="2">The sequence shown here is derived from an EMBL/GenBank/DDBJ whole genome shotgun (WGS) entry which is preliminary data.</text>
</comment>
<dbReference type="AlphaFoldDB" id="A0A374P3D3"/>
<dbReference type="RefSeq" id="WP_118033222.1">
    <property type="nucleotide sequence ID" value="NZ_QSON01000011.1"/>
</dbReference>
<evidence type="ECO:0008006" key="4">
    <source>
        <dbReference type="Google" id="ProtNLM"/>
    </source>
</evidence>
<proteinExistence type="inferred from homology"/>
<dbReference type="Pfam" id="PF03691">
    <property type="entry name" value="UPF0167"/>
    <property type="match status" value="1"/>
</dbReference>
<accession>A0A374P3D3</accession>
<evidence type="ECO:0000313" key="2">
    <source>
        <dbReference type="EMBL" id="RGJ00434.1"/>
    </source>
</evidence>
<dbReference type="EMBL" id="QSON01000011">
    <property type="protein sequence ID" value="RGJ00434.1"/>
    <property type="molecule type" value="Genomic_DNA"/>
</dbReference>
<dbReference type="Proteomes" id="UP000263014">
    <property type="component" value="Unassembled WGS sequence"/>
</dbReference>
<organism evidence="2 3">
    <name type="scientific">Hungatella hathewayi</name>
    <dbReference type="NCBI Taxonomy" id="154046"/>
    <lineage>
        <taxon>Bacteria</taxon>
        <taxon>Bacillati</taxon>
        <taxon>Bacillota</taxon>
        <taxon>Clostridia</taxon>
        <taxon>Lachnospirales</taxon>
        <taxon>Lachnospiraceae</taxon>
        <taxon>Hungatella</taxon>
    </lineage>
</organism>
<sequence length="287" mass="33092">MTEYQKTYIELKKQFVATNEGSDNVRALYTFKEELEQSEDQQAKEVLVDVYDLLDFKKDAYELLCQIGNRSDKKTLKRLGTLKDYAENWGNHYALPKPKTPEEKQKEKERQAQLGLPAFRYHPNPLETGAFEESADGVVCDCCGKTTHIFYTAPFYAVEDIAYLCPECIANGEAARKYDGSFQDDFSVDDGVDDPEKLDELIHRTPGYSGWQQEYWRAHCGDYCAYLGHVGARELRALGVLEEVLDDPMWDDEQKEMIRESVNGGHLQCYLFQCLHCGKHLVWMDFD</sequence>
<gene>
    <name evidence="2" type="ORF">DXD79_21735</name>
</gene>
<evidence type="ECO:0000313" key="3">
    <source>
        <dbReference type="Proteomes" id="UP000263014"/>
    </source>
</evidence>